<dbReference type="InterPro" id="IPR013976">
    <property type="entry name" value="HDOD"/>
</dbReference>
<protein>
    <recommendedName>
        <fullName evidence="1">HDOD domain-containing protein</fullName>
    </recommendedName>
</protein>
<proteinExistence type="predicted"/>
<gene>
    <name evidence="2" type="ORF">SDC9_159636</name>
</gene>
<dbReference type="PANTHER" id="PTHR33525:SF4">
    <property type="entry name" value="CYCLIC DI-GMP PHOSPHODIESTERASE CDGJ"/>
    <property type="match status" value="1"/>
</dbReference>
<comment type="caution">
    <text evidence="2">The sequence shown here is derived from an EMBL/GenBank/DDBJ whole genome shotgun (WGS) entry which is preliminary data.</text>
</comment>
<evidence type="ECO:0000259" key="1">
    <source>
        <dbReference type="PROSITE" id="PS51833"/>
    </source>
</evidence>
<dbReference type="Pfam" id="PF08668">
    <property type="entry name" value="HDOD"/>
    <property type="match status" value="1"/>
</dbReference>
<name>A0A645FEB9_9ZZZZ</name>
<dbReference type="PANTHER" id="PTHR33525">
    <property type="match status" value="1"/>
</dbReference>
<dbReference type="InterPro" id="IPR052340">
    <property type="entry name" value="RNase_Y/CdgJ"/>
</dbReference>
<dbReference type="PROSITE" id="PS51833">
    <property type="entry name" value="HDOD"/>
    <property type="match status" value="1"/>
</dbReference>
<reference evidence="2" key="1">
    <citation type="submission" date="2019-08" db="EMBL/GenBank/DDBJ databases">
        <authorList>
            <person name="Kucharzyk K."/>
            <person name="Murdoch R.W."/>
            <person name="Higgins S."/>
            <person name="Loffler F."/>
        </authorList>
    </citation>
    <scope>NUCLEOTIDE SEQUENCE</scope>
</reference>
<organism evidence="2">
    <name type="scientific">bioreactor metagenome</name>
    <dbReference type="NCBI Taxonomy" id="1076179"/>
    <lineage>
        <taxon>unclassified sequences</taxon>
        <taxon>metagenomes</taxon>
        <taxon>ecological metagenomes</taxon>
    </lineage>
</organism>
<dbReference type="Gene3D" id="1.10.3210.10">
    <property type="entry name" value="Hypothetical protein af1432"/>
    <property type="match status" value="1"/>
</dbReference>
<sequence length="185" mass="21668">MELQACAEMIRADAALTFRLLKKVRTLQYYRGNSVQVIERAVTYLGIDELYHWVVLLLARDYNATCTDETVREAYLRGIFTERLMEHTSFCKQKTSGFLVGMFSLMDLIMNRPMKELLDEVNFPREVKRALLNEGDSTLKSFLDFAVSYERKFAELPRLNVETGTVFEVYMQCIKDTDWAFRIEK</sequence>
<dbReference type="EMBL" id="VSSQ01058651">
    <property type="protein sequence ID" value="MPN12320.1"/>
    <property type="molecule type" value="Genomic_DNA"/>
</dbReference>
<accession>A0A645FEB9</accession>
<dbReference type="SUPFAM" id="SSF109604">
    <property type="entry name" value="HD-domain/PDEase-like"/>
    <property type="match status" value="1"/>
</dbReference>
<evidence type="ECO:0000313" key="2">
    <source>
        <dbReference type="EMBL" id="MPN12320.1"/>
    </source>
</evidence>
<dbReference type="AlphaFoldDB" id="A0A645FEB9"/>
<feature type="domain" description="HDOD" evidence="1">
    <location>
        <begin position="1"/>
        <end position="170"/>
    </location>
</feature>